<comment type="caution">
    <text evidence="1">The sequence shown here is derived from an EMBL/GenBank/DDBJ whole genome shotgun (WGS) entry which is preliminary data.</text>
</comment>
<name>A0ACC1H7Q1_9FUNG</name>
<accession>A0ACC1H7Q1</accession>
<evidence type="ECO:0000313" key="2">
    <source>
        <dbReference type="Proteomes" id="UP001145114"/>
    </source>
</evidence>
<dbReference type="EMBL" id="JAMZIH010009147">
    <property type="protein sequence ID" value="KAJ1670650.1"/>
    <property type="molecule type" value="Genomic_DNA"/>
</dbReference>
<reference evidence="1" key="1">
    <citation type="submission" date="2022-06" db="EMBL/GenBank/DDBJ databases">
        <title>Phylogenomic reconstructions and comparative analyses of Kickxellomycotina fungi.</title>
        <authorList>
            <person name="Reynolds N.K."/>
            <person name="Stajich J.E."/>
            <person name="Barry K."/>
            <person name="Grigoriev I.V."/>
            <person name="Crous P."/>
            <person name="Smith M.E."/>
        </authorList>
    </citation>
    <scope>NUCLEOTIDE SEQUENCE</scope>
    <source>
        <strain evidence="1">RSA 2271</strain>
    </source>
</reference>
<feature type="non-terminal residue" evidence="1">
    <location>
        <position position="182"/>
    </location>
</feature>
<evidence type="ECO:0000313" key="1">
    <source>
        <dbReference type="EMBL" id="KAJ1670650.1"/>
    </source>
</evidence>
<proteinExistence type="predicted"/>
<sequence length="182" mass="19076">MLELEEYGGLSLGSHAGAPKFDSTTGADFDALTVTPLRENQPIAAAATLADIDQSSRLRSYSFTKPIEDDDLDIDTLHAVATSDNPTAILRKAQVTNLLRSHSRSKTMANPLGESQPFRSTQPSSASTSLLPPNTETLGTQLVSLNGTSASTGLDTVGPRNFLSGSLLDPSSIAARSGGRMS</sequence>
<protein>
    <submittedName>
        <fullName evidence="1">Uncharacterized protein</fullName>
    </submittedName>
</protein>
<gene>
    <name evidence="1" type="ORF">EV182_008079</name>
</gene>
<dbReference type="Proteomes" id="UP001145114">
    <property type="component" value="Unassembled WGS sequence"/>
</dbReference>
<organism evidence="1 2">
    <name type="scientific">Spiromyces aspiralis</name>
    <dbReference type="NCBI Taxonomy" id="68401"/>
    <lineage>
        <taxon>Eukaryota</taxon>
        <taxon>Fungi</taxon>
        <taxon>Fungi incertae sedis</taxon>
        <taxon>Zoopagomycota</taxon>
        <taxon>Kickxellomycotina</taxon>
        <taxon>Kickxellomycetes</taxon>
        <taxon>Kickxellales</taxon>
        <taxon>Kickxellaceae</taxon>
        <taxon>Spiromyces</taxon>
    </lineage>
</organism>
<keyword evidence="2" id="KW-1185">Reference proteome</keyword>